<dbReference type="PANTHER" id="PTHR38775">
    <property type="entry name" value="INNER MEMBRANE PROTEIN-RELATED"/>
    <property type="match status" value="1"/>
</dbReference>
<dbReference type="AlphaFoldDB" id="A0AB39UZX0"/>
<protein>
    <submittedName>
        <fullName evidence="1">DUF1145 domain-containing protein</fullName>
    </submittedName>
</protein>
<gene>
    <name evidence="1" type="ORF">AAIA72_06200</name>
</gene>
<accession>A0AB39UZX0</accession>
<dbReference type="EMBL" id="CP154858">
    <property type="protein sequence ID" value="XDT73557.1"/>
    <property type="molecule type" value="Genomic_DNA"/>
</dbReference>
<dbReference type="KEGG" id="tcd:AAIA72_06200"/>
<evidence type="ECO:0000313" key="1">
    <source>
        <dbReference type="EMBL" id="XDT73557.1"/>
    </source>
</evidence>
<organism evidence="1">
    <name type="scientific">Thermohahella caldifontis</name>
    <dbReference type="NCBI Taxonomy" id="3142973"/>
    <lineage>
        <taxon>Bacteria</taxon>
        <taxon>Pseudomonadati</taxon>
        <taxon>Pseudomonadota</taxon>
        <taxon>Gammaproteobacteria</taxon>
        <taxon>Oceanospirillales</taxon>
        <taxon>Hahellaceae</taxon>
        <taxon>Thermohahella</taxon>
    </lineage>
</organism>
<proteinExistence type="predicted"/>
<dbReference type="InterPro" id="IPR009525">
    <property type="entry name" value="DUF1145"/>
</dbReference>
<name>A0AB39UZX0_9GAMM</name>
<reference evidence="1" key="1">
    <citation type="submission" date="2024-05" db="EMBL/GenBank/DDBJ databases">
        <title>Genome sequencing of novel strain.</title>
        <authorList>
            <person name="Ganbat D."/>
            <person name="Ganbat S."/>
            <person name="Lee S.-J."/>
        </authorList>
    </citation>
    <scope>NUCLEOTIDE SEQUENCE</scope>
    <source>
        <strain evidence="1">SMD15-11</strain>
    </source>
</reference>
<dbReference type="PANTHER" id="PTHR38775:SF1">
    <property type="entry name" value="INNER MEMBRANE PROTEIN"/>
    <property type="match status" value="1"/>
</dbReference>
<dbReference type="Pfam" id="PF06611">
    <property type="entry name" value="DUF1145"/>
    <property type="match status" value="1"/>
</dbReference>
<dbReference type="RefSeq" id="WP_369602543.1">
    <property type="nucleotide sequence ID" value="NZ_CP154858.1"/>
</dbReference>
<sequence>MKLFIMMGKGLVGLFWLGEGLNLFQVFPKEVSGIYHILAVTILAIHWVEAVLASRMWAQSWIEPKYEKMQILAFGVFHILALRGQQRKGLRK</sequence>